<keyword evidence="3" id="KW-0274">FAD</keyword>
<dbReference type="EMBL" id="JACHEM010000006">
    <property type="protein sequence ID" value="MBB6436363.1"/>
    <property type="molecule type" value="Genomic_DNA"/>
</dbReference>
<dbReference type="AlphaFoldDB" id="A0A7X0LPB5"/>
<feature type="domain" description="FAD/NAD(P)-binding" evidence="6">
    <location>
        <begin position="5"/>
        <end position="329"/>
    </location>
</feature>
<comment type="caution">
    <text evidence="7">The sequence shown here is derived from an EMBL/GenBank/DDBJ whole genome shotgun (WGS) entry which is preliminary data.</text>
</comment>
<name>A0A7X0LPB5_9ACTN</name>
<organism evidence="7 8">
    <name type="scientific">Streptomyces candidus</name>
    <dbReference type="NCBI Taxonomy" id="67283"/>
    <lineage>
        <taxon>Bacteria</taxon>
        <taxon>Bacillati</taxon>
        <taxon>Actinomycetota</taxon>
        <taxon>Actinomycetes</taxon>
        <taxon>Kitasatosporales</taxon>
        <taxon>Streptomycetaceae</taxon>
        <taxon>Streptomyces</taxon>
    </lineage>
</organism>
<dbReference type="InterPro" id="IPR045024">
    <property type="entry name" value="NDH-2"/>
</dbReference>
<evidence type="ECO:0000256" key="2">
    <source>
        <dbReference type="ARBA" id="ARBA00022630"/>
    </source>
</evidence>
<keyword evidence="5" id="KW-0520">NAD</keyword>
<protein>
    <submittedName>
        <fullName evidence="7">NADH dehydrogenase</fullName>
        <ecNumber evidence="7">1.6.99.3</ecNumber>
    </submittedName>
</protein>
<evidence type="ECO:0000259" key="6">
    <source>
        <dbReference type="Pfam" id="PF07992"/>
    </source>
</evidence>
<dbReference type="EC" id="1.6.99.3" evidence="7"/>
<dbReference type="SUPFAM" id="SSF51905">
    <property type="entry name" value="FAD/NAD(P)-binding domain"/>
    <property type="match status" value="2"/>
</dbReference>
<reference evidence="7 8" key="1">
    <citation type="submission" date="2020-08" db="EMBL/GenBank/DDBJ databases">
        <title>Genomic Encyclopedia of Type Strains, Phase IV (KMG-IV): sequencing the most valuable type-strain genomes for metagenomic binning, comparative biology and taxonomic classification.</title>
        <authorList>
            <person name="Goeker M."/>
        </authorList>
    </citation>
    <scope>NUCLEOTIDE SEQUENCE [LARGE SCALE GENOMIC DNA]</scope>
    <source>
        <strain evidence="7 8">DSM 40141</strain>
    </source>
</reference>
<dbReference type="Pfam" id="PF07992">
    <property type="entry name" value="Pyr_redox_2"/>
    <property type="match status" value="1"/>
</dbReference>
<evidence type="ECO:0000256" key="1">
    <source>
        <dbReference type="ARBA" id="ARBA00005272"/>
    </source>
</evidence>
<gene>
    <name evidence="7" type="ORF">HNQ79_002827</name>
</gene>
<dbReference type="PANTHER" id="PTHR43706:SF45">
    <property type="entry name" value="NADH DEHYDROGENASE-LIKE PROTEIN RV1812C"/>
    <property type="match status" value="1"/>
</dbReference>
<dbReference type="InterPro" id="IPR036188">
    <property type="entry name" value="FAD/NAD-bd_sf"/>
</dbReference>
<sequence>MTRPRIVVVGAGFVGIECLHRLERKLSARDAELILVSPQDYQLYLPLLPHVAAGVLTPQSVAVSLRRRLRRTKIVPGVAIGIDAAAKVCIVRRTTGEVTVKPYDHLVIAAGSTTRTFDIPGLTDHALGVKTLAQAAYIRDHVIAQLDLAAAATDEEERRARLQFVVVGGGYAGVETAACLQRLTTNALKRYPRLDPALLRWHLVDVAPRLLPELGDRLGVKAMAMLRERGIEFSLGTSVASVDESTVKLTDGRTLPSRTLIWTAGVAASPLVTTLGAETVRGRIITSNQLTVPGCAGLYAAGDVAAVPDVAKGGDAICPPTAQHAQRQGKVLADNIVASMSATPLKPYIHKDLGLVVDLGGADAVSKPLGVELHGLPAQVVARGYHVMALPTFTARTRVLVNWGLNAVAGDDFVRTDFQDNRPKTLQDFERTKAYLSPDEVKKHSETLNVRA</sequence>
<dbReference type="PRINTS" id="PR00368">
    <property type="entry name" value="FADPNR"/>
</dbReference>
<evidence type="ECO:0000313" key="8">
    <source>
        <dbReference type="Proteomes" id="UP000540423"/>
    </source>
</evidence>
<accession>A0A7X0LPB5</accession>
<dbReference type="Gene3D" id="3.50.50.100">
    <property type="match status" value="1"/>
</dbReference>
<evidence type="ECO:0000256" key="3">
    <source>
        <dbReference type="ARBA" id="ARBA00022827"/>
    </source>
</evidence>
<keyword evidence="8" id="KW-1185">Reference proteome</keyword>
<keyword evidence="2" id="KW-0285">Flavoprotein</keyword>
<dbReference type="InterPro" id="IPR023753">
    <property type="entry name" value="FAD/NAD-binding_dom"/>
</dbReference>
<evidence type="ECO:0000256" key="4">
    <source>
        <dbReference type="ARBA" id="ARBA00023002"/>
    </source>
</evidence>
<dbReference type="RefSeq" id="WP_185030723.1">
    <property type="nucleotide sequence ID" value="NZ_BNBN01000008.1"/>
</dbReference>
<dbReference type="GO" id="GO:0003954">
    <property type="term" value="F:NADH dehydrogenase activity"/>
    <property type="evidence" value="ECO:0007669"/>
    <property type="project" value="InterPro"/>
</dbReference>
<dbReference type="Proteomes" id="UP000540423">
    <property type="component" value="Unassembled WGS sequence"/>
</dbReference>
<dbReference type="PANTHER" id="PTHR43706">
    <property type="entry name" value="NADH DEHYDROGENASE"/>
    <property type="match status" value="1"/>
</dbReference>
<comment type="similarity">
    <text evidence="1">Belongs to the NADH dehydrogenase family.</text>
</comment>
<evidence type="ECO:0000313" key="7">
    <source>
        <dbReference type="EMBL" id="MBB6436363.1"/>
    </source>
</evidence>
<proteinExistence type="inferred from homology"/>
<keyword evidence="4 7" id="KW-0560">Oxidoreductase</keyword>
<dbReference type="PRINTS" id="PR00411">
    <property type="entry name" value="PNDRDTASEI"/>
</dbReference>
<evidence type="ECO:0000256" key="5">
    <source>
        <dbReference type="ARBA" id="ARBA00023027"/>
    </source>
</evidence>